<evidence type="ECO:0000256" key="1">
    <source>
        <dbReference type="ARBA" id="ARBA00004141"/>
    </source>
</evidence>
<dbReference type="PANTHER" id="PTHR21433:SF0">
    <property type="entry name" value="TRANSMEMBRANE PROTEIN 120 HOMOLOG"/>
    <property type="match status" value="1"/>
</dbReference>
<organism evidence="7 8">
    <name type="scientific">Paralvinella palmiformis</name>
    <dbReference type="NCBI Taxonomy" id="53620"/>
    <lineage>
        <taxon>Eukaryota</taxon>
        <taxon>Metazoa</taxon>
        <taxon>Spiralia</taxon>
        <taxon>Lophotrochozoa</taxon>
        <taxon>Annelida</taxon>
        <taxon>Polychaeta</taxon>
        <taxon>Sedentaria</taxon>
        <taxon>Canalipalpata</taxon>
        <taxon>Terebellida</taxon>
        <taxon>Terebelliformia</taxon>
        <taxon>Alvinellidae</taxon>
        <taxon>Paralvinella</taxon>
    </lineage>
</organism>
<comment type="subcellular location">
    <subcellularLocation>
        <location evidence="1">Membrane</location>
        <topology evidence="1">Multi-pass membrane protein</topology>
    </subcellularLocation>
</comment>
<protein>
    <recommendedName>
        <fullName evidence="9">Transmembrane protein 120 homolog</fullName>
    </recommendedName>
</protein>
<evidence type="ECO:0000256" key="3">
    <source>
        <dbReference type="ARBA" id="ARBA00022692"/>
    </source>
</evidence>
<feature type="transmembrane region" description="Helical" evidence="6">
    <location>
        <begin position="176"/>
        <end position="196"/>
    </location>
</feature>
<dbReference type="InterPro" id="IPR012926">
    <property type="entry name" value="TMEM120A/B"/>
</dbReference>
<proteinExistence type="inferred from homology"/>
<keyword evidence="3 6" id="KW-0812">Transmembrane</keyword>
<dbReference type="Pfam" id="PF07851">
    <property type="entry name" value="TMEM120A-B"/>
    <property type="match status" value="1"/>
</dbReference>
<gene>
    <name evidence="7" type="ORF">LSH36_108g03061</name>
</gene>
<keyword evidence="8" id="KW-1185">Reference proteome</keyword>
<dbReference type="AlphaFoldDB" id="A0AAD9N9B6"/>
<keyword evidence="4 6" id="KW-1133">Transmembrane helix</keyword>
<dbReference type="EMBL" id="JAODUP010000108">
    <property type="protein sequence ID" value="KAK2161872.1"/>
    <property type="molecule type" value="Genomic_DNA"/>
</dbReference>
<feature type="transmembrane region" description="Helical" evidence="6">
    <location>
        <begin position="202"/>
        <end position="223"/>
    </location>
</feature>
<evidence type="ECO:0000256" key="5">
    <source>
        <dbReference type="ARBA" id="ARBA00023136"/>
    </source>
</evidence>
<evidence type="ECO:0000256" key="4">
    <source>
        <dbReference type="ARBA" id="ARBA00022989"/>
    </source>
</evidence>
<evidence type="ECO:0000313" key="7">
    <source>
        <dbReference type="EMBL" id="KAK2161872.1"/>
    </source>
</evidence>
<feature type="transmembrane region" description="Helical" evidence="6">
    <location>
        <begin position="306"/>
        <end position="324"/>
    </location>
</feature>
<evidence type="ECO:0000256" key="6">
    <source>
        <dbReference type="SAM" id="Phobius"/>
    </source>
</evidence>
<evidence type="ECO:0000313" key="8">
    <source>
        <dbReference type="Proteomes" id="UP001208570"/>
    </source>
</evidence>
<dbReference type="PANTHER" id="PTHR21433">
    <property type="entry name" value="TRANSMEMBRANE PROTEIN INDUCED BY TUMOR NECROSIS FACTOR ALPHA"/>
    <property type="match status" value="1"/>
</dbReference>
<comment type="similarity">
    <text evidence="2">Belongs to the TMEM120 family.</text>
</comment>
<feature type="transmembrane region" description="Helical" evidence="6">
    <location>
        <begin position="344"/>
        <end position="368"/>
    </location>
</feature>
<keyword evidence="5 6" id="KW-0472">Membrane</keyword>
<evidence type="ECO:0000256" key="2">
    <source>
        <dbReference type="ARBA" id="ARBA00009700"/>
    </source>
</evidence>
<reference evidence="7" key="1">
    <citation type="journal article" date="2023" name="Mol. Biol. Evol.">
        <title>Third-Generation Sequencing Reveals the Adaptive Role of the Epigenome in Three Deep-Sea Polychaetes.</title>
        <authorList>
            <person name="Perez M."/>
            <person name="Aroh O."/>
            <person name="Sun Y."/>
            <person name="Lan Y."/>
            <person name="Juniper S.K."/>
            <person name="Young C.R."/>
            <person name="Angers B."/>
            <person name="Qian P.Y."/>
        </authorList>
    </citation>
    <scope>NUCLEOTIDE SEQUENCE</scope>
    <source>
        <strain evidence="7">P08H-3</strain>
    </source>
</reference>
<feature type="transmembrane region" description="Helical" evidence="6">
    <location>
        <begin position="230"/>
        <end position="250"/>
    </location>
</feature>
<dbReference type="GO" id="GO:0016020">
    <property type="term" value="C:membrane"/>
    <property type="evidence" value="ECO:0007669"/>
    <property type="project" value="UniProtKB-SubCell"/>
</dbReference>
<dbReference type="Proteomes" id="UP001208570">
    <property type="component" value="Unassembled WGS sequence"/>
</dbReference>
<comment type="caution">
    <text evidence="7">The sequence shown here is derived from an EMBL/GenBank/DDBJ whole genome shotgun (WGS) entry which is preliminary data.</text>
</comment>
<accession>A0AAD9N9B6</accession>
<sequence length="397" mass="46563">MGSCIGRCSLVGEPEERLRLVTPNVNTNGTAGHLGVRKTSFIVSWLVMASGPVKELEELEKEYLELEVVHKDYCKKVDEVKSIQKKCMSSISHQRYRMKQIIDSIKRVEKNASAEDREGLQEVKTEIEHKKNQYRDLEEVLPHENGVYLKVILGSVNVSLLSKSDKYKYKEDYEIFKLWVTILSLVLVIMLMFIEYRVTDAVFQFLLVWYYCTLTIREHILIVNGSRIKGWWLSHHFISTACAGIILIWPDGETYKAFRYQFVMYSLYLSLVQLMQYHYQKGCLYRLRAMGERHKMDLTIEGFQSWMWKGLSFLLPFLVVGYIFQLYNAYALYLLSRAEMCTEWQVLTLAIVFFILFLGNTLTTVAVVRHKLTAKLKSVEFRVKHKYRFSNNKSHDQ</sequence>
<evidence type="ECO:0008006" key="9">
    <source>
        <dbReference type="Google" id="ProtNLM"/>
    </source>
</evidence>
<name>A0AAD9N9B6_9ANNE</name>